<sequence length="937" mass="107756">MSRHVQNPDSSIIERRLRPIYDWLDSGNNKKALQECEKVLKKNLNLQCGKALKALTLLRMGRDQECITILDNLTSEKPTDDATLQVISLCYREMEQNKICKLYETAVKLDPTNEELHTHLFMSYVKIGDFKLQQQSAMALYKQKPKNPYYCWIVMSIILQATRGEGETDESKRKVLLSLAERMMTKLVDDNKMDAEQEVQLYILVLKLLEKYEEVLHLLDGPLGEKLQSANIIHLKLDYYLKLENWGKVNETCKFILNESFDRWAVWKHYIKSVFKLYTSNSNADTANSNLKSLDGLDNTPEKCHEFICGIIESGSDNAFLLRGPYLARFELCFKLQEHRFKCDDLLGDVLQLFVEYFRLFGHKPCCVLDLKIYLNLLSADQKSELGIRLMKEVGIGPTSVPQTADQMQLHIGALQLSRLCGAHRNLSKDHLQAMMTALVLHYQHGYQTYGKELPSTDIGPADNYALMAVHVMYDLSKTENGIQYLVAAIALLSNLIRNSPSNFHAKLLVVKIYHMLGDVIGANNIFYSLDIKHIQLDSLGYIHCGQLATTGMFSICSVHYDTTIKFFSSNYKDSTEHLTFCYKFGSFFKLDEFMDFRERMNNSLHYATVLVDRVMLNLMDCSSVTGLNNLYISISELRINWTKLRDNKDLGIYVTWDPEFAERPVDQTEEIQRLFEQDMKFLKLRVYVLYCIKGTIEVSKSLDGLKTASLEALKRTLKDWKELEEDARNSDLEPIPDHLIAYPPPSRLHGFLTVPYVSCITSFVEFFLALCKQNVEEIETFFEQAHREIKALNEKLDVKSGSSDFREKRKGNEFFVNNLEVICTVCVICLVCLESVKPPSTRKSKKKHQVTESKVQSLVIQLAHEVLSEINKFSEVLFSWTNTITEKELITILDSLNLSVNNDNLHRGFMDSYAVSYKEIQEVLKSKLKMLSSIVE</sequence>
<organism evidence="4 5">
    <name type="scientific">Hypothenemus hampei</name>
    <name type="common">Coffee berry borer</name>
    <dbReference type="NCBI Taxonomy" id="57062"/>
    <lineage>
        <taxon>Eukaryota</taxon>
        <taxon>Metazoa</taxon>
        <taxon>Ecdysozoa</taxon>
        <taxon>Arthropoda</taxon>
        <taxon>Hexapoda</taxon>
        <taxon>Insecta</taxon>
        <taxon>Pterygota</taxon>
        <taxon>Neoptera</taxon>
        <taxon>Endopterygota</taxon>
        <taxon>Coleoptera</taxon>
        <taxon>Polyphaga</taxon>
        <taxon>Cucujiformia</taxon>
        <taxon>Curculionidae</taxon>
        <taxon>Scolytinae</taxon>
        <taxon>Hypothenemus</taxon>
    </lineage>
</organism>
<evidence type="ECO:0000256" key="2">
    <source>
        <dbReference type="ARBA" id="ARBA00022803"/>
    </source>
</evidence>
<evidence type="ECO:0000256" key="3">
    <source>
        <dbReference type="ARBA" id="ARBA00029872"/>
    </source>
</evidence>
<keyword evidence="2" id="KW-0802">TPR repeat</keyword>
<dbReference type="Gene3D" id="1.25.40.1040">
    <property type="match status" value="1"/>
</dbReference>
<comment type="similarity">
    <text evidence="1">Belongs to the MDM20/NAA25 family.</text>
</comment>
<dbReference type="EMBL" id="JBDJPC010000012">
    <property type="protein sequence ID" value="KAL1489405.1"/>
    <property type="molecule type" value="Genomic_DNA"/>
</dbReference>
<name>A0ABD1E4B1_HYPHA</name>
<dbReference type="SUPFAM" id="SSF48452">
    <property type="entry name" value="TPR-like"/>
    <property type="match status" value="1"/>
</dbReference>
<evidence type="ECO:0000256" key="1">
    <source>
        <dbReference type="ARBA" id="ARBA00006298"/>
    </source>
</evidence>
<dbReference type="PANTHER" id="PTHR22767">
    <property type="entry name" value="N-TERMINAL ACETYLTRANSFERASE-RELATED"/>
    <property type="match status" value="1"/>
</dbReference>
<accession>A0ABD1E4B1</accession>
<dbReference type="Proteomes" id="UP001566132">
    <property type="component" value="Unassembled WGS sequence"/>
</dbReference>
<comment type="caution">
    <text evidence="4">The sequence shown here is derived from an EMBL/GenBank/DDBJ whole genome shotgun (WGS) entry which is preliminary data.</text>
</comment>
<evidence type="ECO:0000313" key="4">
    <source>
        <dbReference type="EMBL" id="KAL1489405.1"/>
    </source>
</evidence>
<dbReference type="InterPro" id="IPR019183">
    <property type="entry name" value="NAA25_NatB_aux_su"/>
</dbReference>
<reference evidence="4 5" key="1">
    <citation type="submission" date="2024-05" db="EMBL/GenBank/DDBJ databases">
        <title>Genetic variation in Jamaican populations of the coffee berry borer (Hypothenemus hampei).</title>
        <authorList>
            <person name="Errbii M."/>
            <person name="Myrie A."/>
        </authorList>
    </citation>
    <scope>NUCLEOTIDE SEQUENCE [LARGE SCALE GENOMIC DNA]</scope>
    <source>
        <strain evidence="4">JA-Hopewell-2020-01-JO</strain>
        <tissue evidence="4">Whole body</tissue>
    </source>
</reference>
<protein>
    <recommendedName>
        <fullName evidence="3">N-terminal acetyltransferase B complex subunit MDM20 homolog</fullName>
    </recommendedName>
</protein>
<dbReference type="PANTHER" id="PTHR22767:SF3">
    <property type="entry name" value="N-ALPHA-ACETYLTRANSFERASE 25, NATB AUXILIARY SUBUNIT"/>
    <property type="match status" value="1"/>
</dbReference>
<dbReference type="Pfam" id="PF09797">
    <property type="entry name" value="NatB_MDM20"/>
    <property type="match status" value="1"/>
</dbReference>
<gene>
    <name evidence="4" type="ORF">ABEB36_014306</name>
</gene>
<proteinExistence type="inferred from homology"/>
<dbReference type="AlphaFoldDB" id="A0ABD1E4B1"/>
<evidence type="ECO:0000313" key="5">
    <source>
        <dbReference type="Proteomes" id="UP001566132"/>
    </source>
</evidence>
<dbReference type="InterPro" id="IPR011990">
    <property type="entry name" value="TPR-like_helical_dom_sf"/>
</dbReference>
<keyword evidence="5" id="KW-1185">Reference proteome</keyword>